<evidence type="ECO:0000313" key="3">
    <source>
        <dbReference type="Proteomes" id="UP000000268"/>
    </source>
</evidence>
<evidence type="ECO:0000256" key="1">
    <source>
        <dbReference type="SAM" id="SignalP"/>
    </source>
</evidence>
<name>B0C138_ACAM1</name>
<proteinExistence type="predicted"/>
<dbReference type="RefSeq" id="WP_012163835.1">
    <property type="nucleotide sequence ID" value="NC_009925.1"/>
</dbReference>
<dbReference type="eggNOG" id="ENOG502ZC3W">
    <property type="taxonomic scope" value="Bacteria"/>
</dbReference>
<dbReference type="HOGENOM" id="CLU_133074_0_0_3"/>
<feature type="chain" id="PRO_5002748391" description="DUF2808 domain-containing protein" evidence="1">
    <location>
        <begin position="32"/>
        <end position="189"/>
    </location>
</feature>
<evidence type="ECO:0000313" key="2">
    <source>
        <dbReference type="EMBL" id="ABW28436.1"/>
    </source>
</evidence>
<reference evidence="2 3" key="1">
    <citation type="journal article" date="2008" name="Proc. Natl. Acad. Sci. U.S.A.">
        <title>Niche adaptation and genome expansion in the chlorophyll d-producing cyanobacterium Acaryochloris marina.</title>
        <authorList>
            <person name="Swingley W.D."/>
            <person name="Chen M."/>
            <person name="Cheung P.C."/>
            <person name="Conrad A.L."/>
            <person name="Dejesa L.C."/>
            <person name="Hao J."/>
            <person name="Honchak B.M."/>
            <person name="Karbach L.E."/>
            <person name="Kurdoglu A."/>
            <person name="Lahiri S."/>
            <person name="Mastrian S.D."/>
            <person name="Miyashita H."/>
            <person name="Page L."/>
            <person name="Ramakrishna P."/>
            <person name="Satoh S."/>
            <person name="Sattley W.M."/>
            <person name="Shimada Y."/>
            <person name="Taylor H.L."/>
            <person name="Tomo T."/>
            <person name="Tsuchiya T."/>
            <person name="Wang Z.T."/>
            <person name="Raymond J."/>
            <person name="Mimuro M."/>
            <person name="Blankenship R.E."/>
            <person name="Touchman J.W."/>
        </authorList>
    </citation>
    <scope>NUCLEOTIDE SEQUENCE [LARGE SCALE GENOMIC DNA]</scope>
    <source>
        <strain evidence="3">MBIC 11017</strain>
    </source>
</reference>
<gene>
    <name evidence="2" type="ordered locus">AM1_3442</name>
</gene>
<dbReference type="Pfam" id="PF10989">
    <property type="entry name" value="DUF2808"/>
    <property type="match status" value="1"/>
</dbReference>
<dbReference type="AlphaFoldDB" id="B0C138"/>
<dbReference type="OrthoDB" id="464559at2"/>
<feature type="signal peptide" evidence="1">
    <location>
        <begin position="1"/>
        <end position="31"/>
    </location>
</feature>
<evidence type="ECO:0008006" key="4">
    <source>
        <dbReference type="Google" id="ProtNLM"/>
    </source>
</evidence>
<dbReference type="KEGG" id="amr:AM1_3442"/>
<dbReference type="STRING" id="329726.AM1_3442"/>
<protein>
    <recommendedName>
        <fullName evidence="4">DUF2808 domain-containing protein</fullName>
    </recommendedName>
</protein>
<keyword evidence="1" id="KW-0732">Signal</keyword>
<dbReference type="Proteomes" id="UP000000268">
    <property type="component" value="Chromosome"/>
</dbReference>
<sequence>MSTLKRSVRRFASIALCAGSLAVGVPLISEAQTNPGFSFVWGDGPSQKQQLGYVLSYGTPRHLSDRWRLKIKRQSVAIDRINITYPDYFDGKFKAKKIELRHAPKSRLFNLKKGKNIPVDSVTIDPDGGVIEIIPTEVIPADTPIEVVASNVRNPKSGGTYFFNCRISSPGDVGLMRYVGAWIVSIYRN</sequence>
<organism evidence="2 3">
    <name type="scientific">Acaryochloris marina (strain MBIC 11017)</name>
    <dbReference type="NCBI Taxonomy" id="329726"/>
    <lineage>
        <taxon>Bacteria</taxon>
        <taxon>Bacillati</taxon>
        <taxon>Cyanobacteriota</taxon>
        <taxon>Cyanophyceae</taxon>
        <taxon>Acaryochloridales</taxon>
        <taxon>Acaryochloridaceae</taxon>
        <taxon>Acaryochloris</taxon>
    </lineage>
</organism>
<dbReference type="EMBL" id="CP000828">
    <property type="protein sequence ID" value="ABW28436.1"/>
    <property type="molecule type" value="Genomic_DNA"/>
</dbReference>
<dbReference type="InterPro" id="IPR021256">
    <property type="entry name" value="DUF2808"/>
</dbReference>
<keyword evidence="3" id="KW-1185">Reference proteome</keyword>
<accession>B0C138</accession>